<comment type="caution">
    <text evidence="1">The sequence shown here is derived from an EMBL/GenBank/DDBJ whole genome shotgun (WGS) entry which is preliminary data.</text>
</comment>
<keyword evidence="2" id="KW-1185">Reference proteome</keyword>
<dbReference type="EMBL" id="CM056743">
    <property type="protein sequence ID" value="KAJ8670667.1"/>
    <property type="molecule type" value="Genomic_DNA"/>
</dbReference>
<protein>
    <submittedName>
        <fullName evidence="1">Uncharacterized protein</fullName>
    </submittedName>
</protein>
<organism evidence="1 2">
    <name type="scientific">Eretmocerus hayati</name>
    <dbReference type="NCBI Taxonomy" id="131215"/>
    <lineage>
        <taxon>Eukaryota</taxon>
        <taxon>Metazoa</taxon>
        <taxon>Ecdysozoa</taxon>
        <taxon>Arthropoda</taxon>
        <taxon>Hexapoda</taxon>
        <taxon>Insecta</taxon>
        <taxon>Pterygota</taxon>
        <taxon>Neoptera</taxon>
        <taxon>Endopterygota</taxon>
        <taxon>Hymenoptera</taxon>
        <taxon>Apocrita</taxon>
        <taxon>Proctotrupomorpha</taxon>
        <taxon>Chalcidoidea</taxon>
        <taxon>Aphelinidae</taxon>
        <taxon>Aphelininae</taxon>
        <taxon>Eretmocerus</taxon>
    </lineage>
</organism>
<accession>A0ACC2NHT9</accession>
<proteinExistence type="predicted"/>
<evidence type="ECO:0000313" key="2">
    <source>
        <dbReference type="Proteomes" id="UP001239111"/>
    </source>
</evidence>
<name>A0ACC2NHT9_9HYME</name>
<reference evidence="1" key="1">
    <citation type="submission" date="2023-04" db="EMBL/GenBank/DDBJ databases">
        <title>A chromosome-level genome assembly of the parasitoid wasp Eretmocerus hayati.</title>
        <authorList>
            <person name="Zhong Y."/>
            <person name="Liu S."/>
            <person name="Liu Y."/>
        </authorList>
    </citation>
    <scope>NUCLEOTIDE SEQUENCE</scope>
    <source>
        <strain evidence="1">ZJU_SS_LIU_2023</strain>
    </source>
</reference>
<gene>
    <name evidence="1" type="ORF">QAD02_001926</name>
</gene>
<evidence type="ECO:0000313" key="1">
    <source>
        <dbReference type="EMBL" id="KAJ8670667.1"/>
    </source>
</evidence>
<sequence>MLMEFSIFLLIIIIVFHYFTRCGRTGTLVKNMPGVPAWPLIGSLPSLIVPQDEIWPMLRKFNDDYYPIFKFWTTHEVVINIRHPDDIEILLSSTQHIDKSKVYQLLQPWLGTGLVTSTGKKWQERRKILTPAFHFNILKEYSDTIAANNEILVESLTSRKGDILLKNLQKFISDHTLKIICETAMGTPSNVVKGIQNEYREAIYKMGEIVVHRLCRPWLHTATIFGLTKTGREQANVLKILHGFSRKIIRERRKEHKETEEKCLNELIWPQIVDGKTSSDEEMQSEFRRKRLAMLDLLIASSKTETGIDESGIQEEVDTFIFEGHDTAAAGLTFALLLLAEHKAFQDRARAEVNEIFERLEVNRLGYTEIAQLHYLEMCIKESLRLYPSVPFISRKLGQDLQLSKYLIPAGAIVHVHIYDLHRDANFWTEPNKFDPERFSPDTIGKRHPYSYIPFSAGPRNCIGQRFAMMELKATIAYLLRNFYLEPIDLAHEIPIVVDLVLRPARPIQMKLIPINN</sequence>
<dbReference type="Proteomes" id="UP001239111">
    <property type="component" value="Chromosome 3"/>
</dbReference>